<dbReference type="Proteomes" id="UP001161247">
    <property type="component" value="Chromosome 9"/>
</dbReference>
<organism evidence="2 3">
    <name type="scientific">Oldenlandia corymbosa var. corymbosa</name>
    <dbReference type="NCBI Taxonomy" id="529605"/>
    <lineage>
        <taxon>Eukaryota</taxon>
        <taxon>Viridiplantae</taxon>
        <taxon>Streptophyta</taxon>
        <taxon>Embryophyta</taxon>
        <taxon>Tracheophyta</taxon>
        <taxon>Spermatophyta</taxon>
        <taxon>Magnoliopsida</taxon>
        <taxon>eudicotyledons</taxon>
        <taxon>Gunneridae</taxon>
        <taxon>Pentapetalae</taxon>
        <taxon>asterids</taxon>
        <taxon>lamiids</taxon>
        <taxon>Gentianales</taxon>
        <taxon>Rubiaceae</taxon>
        <taxon>Rubioideae</taxon>
        <taxon>Spermacoceae</taxon>
        <taxon>Hedyotis-Oldenlandia complex</taxon>
        <taxon>Oldenlandia</taxon>
    </lineage>
</organism>
<evidence type="ECO:0000313" key="3">
    <source>
        <dbReference type="Proteomes" id="UP001161247"/>
    </source>
</evidence>
<evidence type="ECO:0000313" key="2">
    <source>
        <dbReference type="EMBL" id="CAI9117766.1"/>
    </source>
</evidence>
<dbReference type="EMBL" id="OX459126">
    <property type="protein sequence ID" value="CAI9117766.1"/>
    <property type="molecule type" value="Genomic_DNA"/>
</dbReference>
<sequence length="168" mass="18179">METLLGTTSFSSGFRRNSSTAPLPLFEVEIYTVGRRHIFKDSLVGPTRCLVSNLFGNIITPVHTHRPSGNFDGILNVAASLGADSGMFGGSSAVSFHELLDKTKTQVEAEEGNKSLFQRLRVVRSSPSLFPMSAKTTPLNEPKEAATMGTVKSDSALPSMLDYEPEQL</sequence>
<name>A0AAV1EDW8_OLDCO</name>
<dbReference type="AlphaFoldDB" id="A0AAV1EDW8"/>
<protein>
    <submittedName>
        <fullName evidence="2">OLC1v1019248C1</fullName>
    </submittedName>
</protein>
<gene>
    <name evidence="2" type="ORF">OLC1_LOCUS23775</name>
</gene>
<reference evidence="2" key="1">
    <citation type="submission" date="2023-03" db="EMBL/GenBank/DDBJ databases">
        <authorList>
            <person name="Julca I."/>
        </authorList>
    </citation>
    <scope>NUCLEOTIDE SEQUENCE</scope>
</reference>
<accession>A0AAV1EDW8</accession>
<proteinExistence type="predicted"/>
<evidence type="ECO:0000256" key="1">
    <source>
        <dbReference type="SAM" id="MobiDB-lite"/>
    </source>
</evidence>
<feature type="region of interest" description="Disordered" evidence="1">
    <location>
        <begin position="131"/>
        <end position="168"/>
    </location>
</feature>
<keyword evidence="3" id="KW-1185">Reference proteome</keyword>